<dbReference type="OrthoDB" id="419734at2759"/>
<feature type="transmembrane region" description="Helical" evidence="5">
    <location>
        <begin position="20"/>
        <end position="38"/>
    </location>
</feature>
<dbReference type="HOGENOM" id="CLU_845293_0_0_1"/>
<feature type="transmembrane region" description="Helical" evidence="5">
    <location>
        <begin position="236"/>
        <end position="256"/>
    </location>
</feature>
<dbReference type="GO" id="GO:0022857">
    <property type="term" value="F:transmembrane transporter activity"/>
    <property type="evidence" value="ECO:0007669"/>
    <property type="project" value="InterPro"/>
</dbReference>
<dbReference type="SUPFAM" id="SSF103473">
    <property type="entry name" value="MFS general substrate transporter"/>
    <property type="match status" value="1"/>
</dbReference>
<name>R7UP07_CAPTE</name>
<accession>R7UP07</accession>
<evidence type="ECO:0000256" key="5">
    <source>
        <dbReference type="SAM" id="Phobius"/>
    </source>
</evidence>
<evidence type="ECO:0008006" key="9">
    <source>
        <dbReference type="Google" id="ProtNLM"/>
    </source>
</evidence>
<dbReference type="Pfam" id="PF07690">
    <property type="entry name" value="MFS_1"/>
    <property type="match status" value="1"/>
</dbReference>
<feature type="transmembrane region" description="Helical" evidence="5">
    <location>
        <begin position="109"/>
        <end position="128"/>
    </location>
</feature>
<dbReference type="Proteomes" id="UP000014760">
    <property type="component" value="Unassembled WGS sequence"/>
</dbReference>
<evidence type="ECO:0000256" key="4">
    <source>
        <dbReference type="ARBA" id="ARBA00023136"/>
    </source>
</evidence>
<proteinExistence type="predicted"/>
<comment type="subcellular location">
    <subcellularLocation>
        <location evidence="1">Membrane</location>
        <topology evidence="1">Multi-pass membrane protein</topology>
    </subcellularLocation>
</comment>
<dbReference type="GO" id="GO:0016020">
    <property type="term" value="C:membrane"/>
    <property type="evidence" value="ECO:0007669"/>
    <property type="project" value="UniProtKB-SubCell"/>
</dbReference>
<reference evidence="8" key="1">
    <citation type="submission" date="2012-12" db="EMBL/GenBank/DDBJ databases">
        <authorList>
            <person name="Hellsten U."/>
            <person name="Grimwood J."/>
            <person name="Chapman J.A."/>
            <person name="Shapiro H."/>
            <person name="Aerts A."/>
            <person name="Otillar R.P."/>
            <person name="Terry A.Y."/>
            <person name="Boore J.L."/>
            <person name="Simakov O."/>
            <person name="Marletaz F."/>
            <person name="Cho S.-J."/>
            <person name="Edsinger-Gonzales E."/>
            <person name="Havlak P."/>
            <person name="Kuo D.-H."/>
            <person name="Larsson T."/>
            <person name="Lv J."/>
            <person name="Arendt D."/>
            <person name="Savage R."/>
            <person name="Osoegawa K."/>
            <person name="de Jong P."/>
            <person name="Lindberg D.R."/>
            <person name="Seaver E.C."/>
            <person name="Weisblat D.A."/>
            <person name="Putnam N.H."/>
            <person name="Grigoriev I.V."/>
            <person name="Rokhsar D.S."/>
        </authorList>
    </citation>
    <scope>NUCLEOTIDE SEQUENCE</scope>
    <source>
        <strain evidence="8">I ESC-2004</strain>
    </source>
</reference>
<feature type="transmembrane region" description="Helical" evidence="5">
    <location>
        <begin position="200"/>
        <end position="224"/>
    </location>
</feature>
<feature type="transmembrane region" description="Helical" evidence="5">
    <location>
        <begin position="292"/>
        <end position="313"/>
    </location>
</feature>
<dbReference type="EMBL" id="KB299472">
    <property type="protein sequence ID" value="ELU07945.1"/>
    <property type="molecule type" value="Genomic_DNA"/>
</dbReference>
<evidence type="ECO:0000256" key="2">
    <source>
        <dbReference type="ARBA" id="ARBA00022692"/>
    </source>
</evidence>
<feature type="transmembrane region" description="Helical" evidence="5">
    <location>
        <begin position="45"/>
        <end position="67"/>
    </location>
</feature>
<protein>
    <recommendedName>
        <fullName evidence="9">Major facilitator superfamily (MFS) profile domain-containing protein</fullName>
    </recommendedName>
</protein>
<evidence type="ECO:0000256" key="3">
    <source>
        <dbReference type="ARBA" id="ARBA00022989"/>
    </source>
</evidence>
<keyword evidence="8" id="KW-1185">Reference proteome</keyword>
<dbReference type="PANTHER" id="PTHR23507:SF1">
    <property type="entry name" value="FI18259P1-RELATED"/>
    <property type="match status" value="1"/>
</dbReference>
<evidence type="ECO:0000313" key="7">
    <source>
        <dbReference type="EnsemblMetazoa" id="CapteP205165"/>
    </source>
</evidence>
<dbReference type="InterPro" id="IPR036259">
    <property type="entry name" value="MFS_trans_sf"/>
</dbReference>
<organism evidence="6">
    <name type="scientific">Capitella teleta</name>
    <name type="common">Polychaete worm</name>
    <dbReference type="NCBI Taxonomy" id="283909"/>
    <lineage>
        <taxon>Eukaryota</taxon>
        <taxon>Metazoa</taxon>
        <taxon>Spiralia</taxon>
        <taxon>Lophotrochozoa</taxon>
        <taxon>Annelida</taxon>
        <taxon>Polychaeta</taxon>
        <taxon>Sedentaria</taxon>
        <taxon>Scolecida</taxon>
        <taxon>Capitellidae</taxon>
        <taxon>Capitella</taxon>
    </lineage>
</organism>
<dbReference type="InterPro" id="IPR011701">
    <property type="entry name" value="MFS"/>
</dbReference>
<dbReference type="Gene3D" id="1.20.1250.20">
    <property type="entry name" value="MFS general substrate transporter like domains"/>
    <property type="match status" value="1"/>
</dbReference>
<keyword evidence="4 5" id="KW-0472">Membrane</keyword>
<evidence type="ECO:0000313" key="6">
    <source>
        <dbReference type="EMBL" id="ELU07945.1"/>
    </source>
</evidence>
<evidence type="ECO:0000256" key="1">
    <source>
        <dbReference type="ARBA" id="ARBA00004141"/>
    </source>
</evidence>
<dbReference type="PANTHER" id="PTHR23507">
    <property type="entry name" value="ZGC:174356"/>
    <property type="match status" value="1"/>
</dbReference>
<gene>
    <name evidence="6" type="ORF">CAPTEDRAFT_205165</name>
</gene>
<reference evidence="7" key="3">
    <citation type="submission" date="2015-06" db="UniProtKB">
        <authorList>
            <consortium name="EnsemblMetazoa"/>
        </authorList>
    </citation>
    <scope>IDENTIFICATION</scope>
</reference>
<keyword evidence="2 5" id="KW-0812">Transmembrane</keyword>
<dbReference type="EnsemblMetazoa" id="CapteT205165">
    <property type="protein sequence ID" value="CapteP205165"/>
    <property type="gene ID" value="CapteG205165"/>
</dbReference>
<dbReference type="OMA" id="FRNIGVW"/>
<dbReference type="EMBL" id="AMQN01042663">
    <property type="status" value="NOT_ANNOTATED_CDS"/>
    <property type="molecule type" value="Genomic_DNA"/>
</dbReference>
<keyword evidence="3 5" id="KW-1133">Transmembrane helix</keyword>
<sequence length="329" mass="36123">MYALQTNIASEASLFSTRLALFRVLPPVMLTMVMVSYSDAVGRKAFLVLPCIGSAIKCSIYLVVEVYSASLEWLYLANLIDGICGQRLVVSGCVYAYLHDIVTVEERSFRFLFTQACFYFGGLVNGTFDGAVVDTYGYKVALGLGLGFYIFLVVYILGALPESLKVKDESISFKKCALKTKNAFMVVFKSRDPQSKRSQLIVVFLFVVIISCITIGNADIITVYGEGPPFCLSPTYLGYLFVIASAASVVLPNLVWKLVRKIFNDSMYCIIVCLIGTIGYVLFGLCNTSTELFIVIALVPLPPAALGIARAIMTYIVESFEQSTTVHPL</sequence>
<dbReference type="AlphaFoldDB" id="R7UP07"/>
<reference evidence="6 8" key="2">
    <citation type="journal article" date="2013" name="Nature">
        <title>Insights into bilaterian evolution from three spiralian genomes.</title>
        <authorList>
            <person name="Simakov O."/>
            <person name="Marletaz F."/>
            <person name="Cho S.J."/>
            <person name="Edsinger-Gonzales E."/>
            <person name="Havlak P."/>
            <person name="Hellsten U."/>
            <person name="Kuo D.H."/>
            <person name="Larsson T."/>
            <person name="Lv J."/>
            <person name="Arendt D."/>
            <person name="Savage R."/>
            <person name="Osoegawa K."/>
            <person name="de Jong P."/>
            <person name="Grimwood J."/>
            <person name="Chapman J.A."/>
            <person name="Shapiro H."/>
            <person name="Aerts A."/>
            <person name="Otillar R.P."/>
            <person name="Terry A.Y."/>
            <person name="Boore J.L."/>
            <person name="Grigoriev I.V."/>
            <person name="Lindberg D.R."/>
            <person name="Seaver E.C."/>
            <person name="Weisblat D.A."/>
            <person name="Putnam N.H."/>
            <person name="Rokhsar D.S."/>
        </authorList>
    </citation>
    <scope>NUCLEOTIDE SEQUENCE</scope>
    <source>
        <strain evidence="6 8">I ESC-2004</strain>
    </source>
</reference>
<evidence type="ECO:0000313" key="8">
    <source>
        <dbReference type="Proteomes" id="UP000014760"/>
    </source>
</evidence>
<feature type="transmembrane region" description="Helical" evidence="5">
    <location>
        <begin position="73"/>
        <end position="97"/>
    </location>
</feature>
<feature type="transmembrane region" description="Helical" evidence="5">
    <location>
        <begin position="140"/>
        <end position="160"/>
    </location>
</feature>
<feature type="transmembrane region" description="Helical" evidence="5">
    <location>
        <begin position="268"/>
        <end position="286"/>
    </location>
</feature>